<dbReference type="InterPro" id="IPR045851">
    <property type="entry name" value="AMP-bd_C_sf"/>
</dbReference>
<accession>A0A6A6E7Q1</accession>
<evidence type="ECO:0000313" key="2">
    <source>
        <dbReference type="Proteomes" id="UP000800200"/>
    </source>
</evidence>
<dbReference type="Gene3D" id="3.30.300.30">
    <property type="match status" value="1"/>
</dbReference>
<reference evidence="1" key="1">
    <citation type="journal article" date="2020" name="Stud. Mycol.">
        <title>101 Dothideomycetes genomes: a test case for predicting lifestyles and emergence of pathogens.</title>
        <authorList>
            <person name="Haridas S."/>
            <person name="Albert R."/>
            <person name="Binder M."/>
            <person name="Bloem J."/>
            <person name="Labutti K."/>
            <person name="Salamov A."/>
            <person name="Andreopoulos B."/>
            <person name="Baker S."/>
            <person name="Barry K."/>
            <person name="Bills G."/>
            <person name="Bluhm B."/>
            <person name="Cannon C."/>
            <person name="Castanera R."/>
            <person name="Culley D."/>
            <person name="Daum C."/>
            <person name="Ezra D."/>
            <person name="Gonzalez J."/>
            <person name="Henrissat B."/>
            <person name="Kuo A."/>
            <person name="Liang C."/>
            <person name="Lipzen A."/>
            <person name="Lutzoni F."/>
            <person name="Magnuson J."/>
            <person name="Mondo S."/>
            <person name="Nolan M."/>
            <person name="Ohm R."/>
            <person name="Pangilinan J."/>
            <person name="Park H.-J."/>
            <person name="Ramirez L."/>
            <person name="Alfaro M."/>
            <person name="Sun H."/>
            <person name="Tritt A."/>
            <person name="Yoshinaga Y."/>
            <person name="Zwiers L.-H."/>
            <person name="Turgeon B."/>
            <person name="Goodwin S."/>
            <person name="Spatafora J."/>
            <person name="Crous P."/>
            <person name="Grigoriev I."/>
        </authorList>
    </citation>
    <scope>NUCLEOTIDE SEQUENCE</scope>
    <source>
        <strain evidence="1">CBS 207.26</strain>
    </source>
</reference>
<dbReference type="GO" id="GO:0030729">
    <property type="term" value="F:acetoacetate-CoA ligase activity"/>
    <property type="evidence" value="ECO:0007669"/>
    <property type="project" value="TreeGrafter"/>
</dbReference>
<gene>
    <name evidence="1" type="ORF">K469DRAFT_776142</name>
</gene>
<dbReference type="PANTHER" id="PTHR42921">
    <property type="entry name" value="ACETOACETYL-COA SYNTHETASE"/>
    <property type="match status" value="1"/>
</dbReference>
<dbReference type="EMBL" id="ML994630">
    <property type="protein sequence ID" value="KAF2186190.1"/>
    <property type="molecule type" value="Genomic_DNA"/>
</dbReference>
<dbReference type="Proteomes" id="UP000800200">
    <property type="component" value="Unassembled WGS sequence"/>
</dbReference>
<organism evidence="1 2">
    <name type="scientific">Zopfia rhizophila CBS 207.26</name>
    <dbReference type="NCBI Taxonomy" id="1314779"/>
    <lineage>
        <taxon>Eukaryota</taxon>
        <taxon>Fungi</taxon>
        <taxon>Dikarya</taxon>
        <taxon>Ascomycota</taxon>
        <taxon>Pezizomycotina</taxon>
        <taxon>Dothideomycetes</taxon>
        <taxon>Dothideomycetes incertae sedis</taxon>
        <taxon>Zopfiaceae</taxon>
        <taxon>Zopfia</taxon>
    </lineage>
</organism>
<protein>
    <submittedName>
        <fullName evidence="1">Acetyl-CoA synthetase-like protein</fullName>
    </submittedName>
</protein>
<dbReference type="SUPFAM" id="SSF56801">
    <property type="entry name" value="Acetyl-CoA synthetase-like"/>
    <property type="match status" value="1"/>
</dbReference>
<evidence type="ECO:0000313" key="1">
    <source>
        <dbReference type="EMBL" id="KAF2186190.1"/>
    </source>
</evidence>
<dbReference type="Gene3D" id="3.40.50.12780">
    <property type="entry name" value="N-terminal domain of ligase-like"/>
    <property type="match status" value="1"/>
</dbReference>
<name>A0A6A6E7Q1_9PEZI</name>
<dbReference type="AlphaFoldDB" id="A0A6A6E7Q1"/>
<dbReference type="PANTHER" id="PTHR42921:SF4">
    <property type="entry name" value="ACETOACETYL-COA SYNTHASE (AFU_ORTHOLOGUE AFUA_8G04770)"/>
    <property type="match status" value="1"/>
</dbReference>
<proteinExistence type="predicted"/>
<sequence>MTSSRCRRLWAPSSDDVNARFGAKLKTYDDLHKRSTESKSADQFWLLLFEFLQIKSDRKPAYAIRQNAVKELPLYPPPQFFLEIKLNFTENILSYFKSREIVLHVCSEGAQNIRNVTAMVVSGIGVGDRVATIISTRQETIACCLATLSLGAIWSTSSPDMGVDAVLSRLTRIRPKMVFCESEVLYNDKKRGLMEKIKKLEHVVGLSPERSFFPGTSGPPKCIVHSAGGLLLQVRKDVIVHYDVRPGDTVLQYTTTGWITWATVLVSLSYGGKVVVYDGSPFVLDELVLLRLISPKFLTYLKIAKINPRDYVDLSSLRTFCDYGFPENVHLHSTCGGTDPACWLITGNSTAPLYAGEIQCPSLGMAIDILSMDESQPTSVESTGELGELTCLRPFPSQPVPFWGDKDGDRYRNSYFEKFDIRVWNQGDLVSVNPRTGDCLSMVDQMASSIRPAFASEVRRSIMSYNNSREIRDNVCVGQQRSSDNDEHVVLFVRMAPANKFSNSFCKRIRREIGQSLSQRHVPRYIFEVPDIPYTINEKRIEILVKHIISGKSFKVTSTIQNPKALYSYQRFMNVEEVDAQQKRRWKKAML</sequence>
<dbReference type="InterPro" id="IPR042099">
    <property type="entry name" value="ANL_N_sf"/>
</dbReference>
<dbReference type="OrthoDB" id="10253869at2759"/>
<keyword evidence="2" id="KW-1185">Reference proteome</keyword>